<dbReference type="OrthoDB" id="947646at2"/>
<evidence type="ECO:0000313" key="2">
    <source>
        <dbReference type="Proteomes" id="UP000075583"/>
    </source>
</evidence>
<dbReference type="AlphaFoldDB" id="A0A150X7I1"/>
<evidence type="ECO:0000313" key="1">
    <source>
        <dbReference type="EMBL" id="KYG74678.1"/>
    </source>
</evidence>
<sequence>MNPERYIPEQTTGSQHNVVRRRNFSNDRIASKMYHQACRLLLNISNWNSLTEGLGGDFSYVNSKAELVNSLAEEGGYIRVKLPGPKNPSGNGFDWVIIRQLEKITMGKNLSTVLITEPCPLPYNPEEVISHFYASGSSNTFVLSLKGNNVEFGIYGRNEKPNISQPPFKDIIRNTLVAIMGMIGLGKIQWEVLAEGLLNQLSDLSPNNFDK</sequence>
<dbReference type="EMBL" id="LQZQ01000045">
    <property type="protein sequence ID" value="KYG74678.1"/>
    <property type="molecule type" value="Genomic_DNA"/>
</dbReference>
<proteinExistence type="predicted"/>
<keyword evidence="2" id="KW-1185">Reference proteome</keyword>
<protein>
    <submittedName>
        <fullName evidence="1">Uncharacterized protein</fullName>
    </submittedName>
</protein>
<dbReference type="Proteomes" id="UP000075583">
    <property type="component" value="Unassembled WGS sequence"/>
</dbReference>
<dbReference type="STRING" id="279360.MB14_05590"/>
<dbReference type="RefSeq" id="WP_062591913.1">
    <property type="nucleotide sequence ID" value="NZ_LQZQ01000045.1"/>
</dbReference>
<accession>A0A150X7I1</accession>
<organism evidence="1 2">
    <name type="scientific">Roseivirga ehrenbergii (strain DSM 102268 / JCM 13514 / KCTC 12282 / NCIMB 14502 / KMM 6017)</name>
    <dbReference type="NCBI Taxonomy" id="279360"/>
    <lineage>
        <taxon>Bacteria</taxon>
        <taxon>Pseudomonadati</taxon>
        <taxon>Bacteroidota</taxon>
        <taxon>Cytophagia</taxon>
        <taxon>Cytophagales</taxon>
        <taxon>Roseivirgaceae</taxon>
        <taxon>Roseivirga</taxon>
    </lineage>
</organism>
<name>A0A150X7I1_ROSEK</name>
<reference evidence="1" key="1">
    <citation type="submission" date="2016-01" db="EMBL/GenBank/DDBJ databases">
        <title>Genome sequencing of Roseivirga ehrenbergii KMM 6017.</title>
        <authorList>
            <person name="Selvaratnam C."/>
            <person name="Thevarajoo S."/>
            <person name="Goh K.M."/>
            <person name="Ee R."/>
            <person name="Chan K.-G."/>
            <person name="Chong C.S."/>
        </authorList>
    </citation>
    <scope>NUCLEOTIDE SEQUENCE [LARGE SCALE GENOMIC DNA]</scope>
    <source>
        <strain evidence="1">KMM 6017</strain>
    </source>
</reference>
<comment type="caution">
    <text evidence="1">The sequence shown here is derived from an EMBL/GenBank/DDBJ whole genome shotgun (WGS) entry which is preliminary data.</text>
</comment>
<gene>
    <name evidence="1" type="ORF">MB14_05590</name>
</gene>